<keyword evidence="3" id="KW-0342">GTP-binding</keyword>
<dbReference type="Pfam" id="PF00071">
    <property type="entry name" value="Ras"/>
    <property type="match status" value="1"/>
</dbReference>
<reference evidence="4 5" key="1">
    <citation type="submission" date="2018-11" db="EMBL/GenBank/DDBJ databases">
        <authorList>
            <consortium name="Pathogen Informatics"/>
        </authorList>
    </citation>
    <scope>NUCLEOTIDE SEQUENCE [LARGE SCALE GENOMIC DNA]</scope>
    <source>
        <strain>Denwood</strain>
        <strain evidence="5">Zambia</strain>
    </source>
</reference>
<dbReference type="Gene3D" id="3.40.50.300">
    <property type="entry name" value="P-loop containing nucleotide triphosphate hydrolases"/>
    <property type="match status" value="1"/>
</dbReference>
<dbReference type="PANTHER" id="PTHR46152:SF3">
    <property type="entry name" value="NF-KAPPA-B INHIBITOR-INTERACTING RAS-LIKE PROTEIN"/>
    <property type="match status" value="1"/>
</dbReference>
<dbReference type="GO" id="GO:0032794">
    <property type="term" value="F:GTPase activating protein binding"/>
    <property type="evidence" value="ECO:0007669"/>
    <property type="project" value="TreeGrafter"/>
</dbReference>
<dbReference type="EMBL" id="UZAL01042830">
    <property type="protein sequence ID" value="VDP80523.1"/>
    <property type="molecule type" value="Genomic_DNA"/>
</dbReference>
<protein>
    <submittedName>
        <fullName evidence="4">Uncharacterized protein</fullName>
    </submittedName>
</protein>
<accession>A0A183PZB6</accession>
<dbReference type="SUPFAM" id="SSF52540">
    <property type="entry name" value="P-loop containing nucleoside triphosphate hydrolases"/>
    <property type="match status" value="1"/>
</dbReference>
<gene>
    <name evidence="4" type="ORF">SMTD_LOCUS19703</name>
</gene>
<sequence>MTKLEKHFVNCADAFILVYDISDSKSFSSVQSLKQDIDKYREKRDLCIVLSCHKVDKPKDATLDSTEVSRWSQSEKGIAHQVIGGLDVFSSVFSSPPSFTLSFLSDFQIYKSQKFDRNQIHHIYLAGIRKLT</sequence>
<evidence type="ECO:0000313" key="5">
    <source>
        <dbReference type="Proteomes" id="UP000269396"/>
    </source>
</evidence>
<dbReference type="GO" id="GO:0032484">
    <property type="term" value="P:Ral protein signal transduction"/>
    <property type="evidence" value="ECO:0007669"/>
    <property type="project" value="TreeGrafter"/>
</dbReference>
<comment type="similarity">
    <text evidence="1">Belongs to the small GTPase superfamily. Ras family. KappaB-Ras subfamily.</text>
</comment>
<evidence type="ECO:0000256" key="2">
    <source>
        <dbReference type="ARBA" id="ARBA00022741"/>
    </source>
</evidence>
<keyword evidence="5" id="KW-1185">Reference proteome</keyword>
<dbReference type="Proteomes" id="UP000269396">
    <property type="component" value="Unassembled WGS sequence"/>
</dbReference>
<proteinExistence type="inferred from homology"/>
<dbReference type="GO" id="GO:0005525">
    <property type="term" value="F:GTP binding"/>
    <property type="evidence" value="ECO:0007669"/>
    <property type="project" value="UniProtKB-KW"/>
</dbReference>
<name>A0A183PZB6_9TREM</name>
<evidence type="ECO:0000313" key="4">
    <source>
        <dbReference type="EMBL" id="VDP80523.1"/>
    </source>
</evidence>
<dbReference type="AlphaFoldDB" id="A0A183PZB6"/>
<keyword evidence="2" id="KW-0547">Nucleotide-binding</keyword>
<evidence type="ECO:0000256" key="3">
    <source>
        <dbReference type="ARBA" id="ARBA00023134"/>
    </source>
</evidence>
<dbReference type="PANTHER" id="PTHR46152">
    <property type="entry name" value="NF-KAPPA-B INHIBITOR-INTERACTING RAS-LIKE PROTEIN"/>
    <property type="match status" value="1"/>
</dbReference>
<evidence type="ECO:0000256" key="1">
    <source>
        <dbReference type="ARBA" id="ARBA00008094"/>
    </source>
</evidence>
<organism evidence="4 5">
    <name type="scientific">Schistosoma mattheei</name>
    <dbReference type="NCBI Taxonomy" id="31246"/>
    <lineage>
        <taxon>Eukaryota</taxon>
        <taxon>Metazoa</taxon>
        <taxon>Spiralia</taxon>
        <taxon>Lophotrochozoa</taxon>
        <taxon>Platyhelminthes</taxon>
        <taxon>Trematoda</taxon>
        <taxon>Digenea</taxon>
        <taxon>Strigeidida</taxon>
        <taxon>Schistosomatoidea</taxon>
        <taxon>Schistosomatidae</taxon>
        <taxon>Schistosoma</taxon>
    </lineage>
</organism>
<dbReference type="InterPro" id="IPR001806">
    <property type="entry name" value="Small_GTPase"/>
</dbReference>
<dbReference type="STRING" id="31246.A0A183PZB6"/>
<dbReference type="InterPro" id="IPR027417">
    <property type="entry name" value="P-loop_NTPase"/>
</dbReference>
<dbReference type="InterPro" id="IPR042227">
    <property type="entry name" value="KBRS"/>
</dbReference>
<dbReference type="GO" id="GO:0043124">
    <property type="term" value="P:negative regulation of canonical NF-kappaB signal transduction"/>
    <property type="evidence" value="ECO:0007669"/>
    <property type="project" value="InterPro"/>
</dbReference>
<dbReference type="GO" id="GO:0003924">
    <property type="term" value="F:GTPase activity"/>
    <property type="evidence" value="ECO:0007669"/>
    <property type="project" value="InterPro"/>
</dbReference>